<dbReference type="GO" id="GO:0008825">
    <property type="term" value="F:cyclopropane-fatty-acyl-phospholipid synthase activity"/>
    <property type="evidence" value="ECO:0007669"/>
    <property type="project" value="UniProtKB-EC"/>
</dbReference>
<dbReference type="CDD" id="cd02440">
    <property type="entry name" value="AdoMet_MTases"/>
    <property type="match status" value="1"/>
</dbReference>
<reference evidence="6 7" key="1">
    <citation type="journal article" date="2009" name="Stand. Genomic Sci.">
        <title>Complete genome sequence of Catenulispora acidiphila type strain (ID 139908).</title>
        <authorList>
            <person name="Copeland A."/>
            <person name="Lapidus A."/>
            <person name="Glavina Del Rio T."/>
            <person name="Nolan M."/>
            <person name="Lucas S."/>
            <person name="Chen F."/>
            <person name="Tice H."/>
            <person name="Cheng J.F."/>
            <person name="Bruce D."/>
            <person name="Goodwin L."/>
            <person name="Pitluck S."/>
            <person name="Mikhailova N."/>
            <person name="Pati A."/>
            <person name="Ivanova N."/>
            <person name="Mavromatis K."/>
            <person name="Chen A."/>
            <person name="Palaniappan K."/>
            <person name="Chain P."/>
            <person name="Land M."/>
            <person name="Hauser L."/>
            <person name="Chang Y.J."/>
            <person name="Jeffries C.D."/>
            <person name="Chertkov O."/>
            <person name="Brettin T."/>
            <person name="Detter J.C."/>
            <person name="Han C."/>
            <person name="Ali Z."/>
            <person name="Tindall B.J."/>
            <person name="Goker M."/>
            <person name="Bristow J."/>
            <person name="Eisen J.A."/>
            <person name="Markowitz V."/>
            <person name="Hugenholtz P."/>
            <person name="Kyrpides N.C."/>
            <person name="Klenk H.P."/>
        </authorList>
    </citation>
    <scope>NUCLEOTIDE SEQUENCE [LARGE SCALE GENOMIC DNA]</scope>
    <source>
        <strain evidence="7">DSM 44928 / JCM 14897 / NBRC 102108 / NRRL B-24433 / ID139908</strain>
    </source>
</reference>
<dbReference type="FunCoup" id="C7PZE5">
    <property type="interactions" value="40"/>
</dbReference>
<dbReference type="InterPro" id="IPR003333">
    <property type="entry name" value="CMAS"/>
</dbReference>
<evidence type="ECO:0000313" key="6">
    <source>
        <dbReference type="EMBL" id="ACU71602.1"/>
    </source>
</evidence>
<keyword evidence="5" id="KW-0443">Lipid metabolism</keyword>
<evidence type="ECO:0000256" key="3">
    <source>
        <dbReference type="ARBA" id="ARBA00022679"/>
    </source>
</evidence>
<dbReference type="InterPro" id="IPR029063">
    <property type="entry name" value="SAM-dependent_MTases_sf"/>
</dbReference>
<dbReference type="GO" id="GO:0032259">
    <property type="term" value="P:methylation"/>
    <property type="evidence" value="ECO:0007669"/>
    <property type="project" value="UniProtKB-KW"/>
</dbReference>
<dbReference type="RefSeq" id="WP_012786895.1">
    <property type="nucleotide sequence ID" value="NC_013131.1"/>
</dbReference>
<evidence type="ECO:0000256" key="4">
    <source>
        <dbReference type="ARBA" id="ARBA00022691"/>
    </source>
</evidence>
<keyword evidence="3 6" id="KW-0808">Transferase</keyword>
<dbReference type="HOGENOM" id="CLU_026434_0_2_11"/>
<name>C7PZE5_CATAD</name>
<dbReference type="Gene3D" id="3.40.50.150">
    <property type="entry name" value="Vaccinia Virus protein VP39"/>
    <property type="match status" value="1"/>
</dbReference>
<evidence type="ECO:0000313" key="7">
    <source>
        <dbReference type="Proteomes" id="UP000000851"/>
    </source>
</evidence>
<dbReference type="PIRSF" id="PIRSF003085">
    <property type="entry name" value="CMAS"/>
    <property type="match status" value="1"/>
</dbReference>
<dbReference type="InParanoid" id="C7PZE5"/>
<dbReference type="PANTHER" id="PTHR43667:SF2">
    <property type="entry name" value="FATTY ACID C-METHYL TRANSFERASE"/>
    <property type="match status" value="1"/>
</dbReference>
<dbReference type="SUPFAM" id="SSF53335">
    <property type="entry name" value="S-adenosyl-L-methionine-dependent methyltransferases"/>
    <property type="match status" value="1"/>
</dbReference>
<dbReference type="InterPro" id="IPR050723">
    <property type="entry name" value="CFA/CMAS"/>
</dbReference>
<dbReference type="GO" id="GO:0008610">
    <property type="term" value="P:lipid biosynthetic process"/>
    <property type="evidence" value="ECO:0007669"/>
    <property type="project" value="InterPro"/>
</dbReference>
<dbReference type="KEGG" id="cai:Caci_2687"/>
<keyword evidence="7" id="KW-1185">Reference proteome</keyword>
<dbReference type="eggNOG" id="COG2230">
    <property type="taxonomic scope" value="Bacteria"/>
</dbReference>
<gene>
    <name evidence="6" type="ordered locus">Caci_2687</name>
</gene>
<sequence length="424" mass="46775">MEQSLDNPAVGVTAARQSVPFAVAAQPGGGLLRAKLAERLFRSATARLPLTVRYPDGRVEGAGRDGSPVMVLHDPRGFFHRLGTARLIGFGESYQAREWDSTQLAELLAVFAAELPRLVPAPLQSLRRAFDLRRPGGAANSLRGARRNIEHHYDLSDELFELFLDETMTYSAALFHQNPLGRPDGGFATLADAQCRKIDRLLDLCGVGLGTRLLEIGSGWGSLALRAAARGAQVTTITLSSNQHDAVRRRADAAGLGDLVDVRLMDYRAVQERYDAVVSVEMIEAVGREHWPTYFRALRRLTAPGGRIGLQAITMPHERMVAAAGSQTWITKYIFPGGIIPSQTAIDSESQAAGLHMLHDFSFGRHYAHTLRLWRDRFSEQREAVAALGFDETFRRTWELYLAYSEAGFAAGYLDVHQMVFATD</sequence>
<protein>
    <submittedName>
        <fullName evidence="6">Cyclopropane-fatty-acyl-phospholipid synthase</fullName>
        <ecNumber evidence="6">2.1.1.79</ecNumber>
    </submittedName>
</protein>
<keyword evidence="4" id="KW-0949">S-adenosyl-L-methionine</keyword>
<dbReference type="STRING" id="479433.Caci_2687"/>
<keyword evidence="2 6" id="KW-0489">Methyltransferase</keyword>
<dbReference type="Pfam" id="PF02353">
    <property type="entry name" value="CMAS"/>
    <property type="match status" value="1"/>
</dbReference>
<accession>C7PZE5</accession>
<organism evidence="6 7">
    <name type="scientific">Catenulispora acidiphila (strain DSM 44928 / JCM 14897 / NBRC 102108 / NRRL B-24433 / ID139908)</name>
    <dbReference type="NCBI Taxonomy" id="479433"/>
    <lineage>
        <taxon>Bacteria</taxon>
        <taxon>Bacillati</taxon>
        <taxon>Actinomycetota</taxon>
        <taxon>Actinomycetes</taxon>
        <taxon>Catenulisporales</taxon>
        <taxon>Catenulisporaceae</taxon>
        <taxon>Catenulispora</taxon>
    </lineage>
</organism>
<dbReference type="AlphaFoldDB" id="C7PZE5"/>
<evidence type="ECO:0000256" key="2">
    <source>
        <dbReference type="ARBA" id="ARBA00022603"/>
    </source>
</evidence>
<evidence type="ECO:0000256" key="1">
    <source>
        <dbReference type="ARBA" id="ARBA00010815"/>
    </source>
</evidence>
<comment type="similarity">
    <text evidence="1">Belongs to the CFA/CMAS family.</text>
</comment>
<dbReference type="Proteomes" id="UP000000851">
    <property type="component" value="Chromosome"/>
</dbReference>
<dbReference type="EC" id="2.1.1.79" evidence="6"/>
<dbReference type="EMBL" id="CP001700">
    <property type="protein sequence ID" value="ACU71602.1"/>
    <property type="molecule type" value="Genomic_DNA"/>
</dbReference>
<dbReference type="PANTHER" id="PTHR43667">
    <property type="entry name" value="CYCLOPROPANE-FATTY-ACYL-PHOSPHOLIPID SYNTHASE"/>
    <property type="match status" value="1"/>
</dbReference>
<evidence type="ECO:0000256" key="5">
    <source>
        <dbReference type="ARBA" id="ARBA00023098"/>
    </source>
</evidence>
<dbReference type="OrthoDB" id="9782855at2"/>
<proteinExistence type="inferred from homology"/>